<name>A0A369BTH9_9GAMM</name>
<dbReference type="Pfam" id="PF03190">
    <property type="entry name" value="Thioredox_DsbH"/>
    <property type="match status" value="1"/>
</dbReference>
<dbReference type="OrthoDB" id="9762614at2"/>
<dbReference type="InterPro" id="IPR012341">
    <property type="entry name" value="6hp_glycosidase-like_sf"/>
</dbReference>
<evidence type="ECO:0000313" key="2">
    <source>
        <dbReference type="EMBL" id="RCX24949.1"/>
    </source>
</evidence>
<dbReference type="InterPro" id="IPR036249">
    <property type="entry name" value="Thioredoxin-like_sf"/>
</dbReference>
<dbReference type="PIRSF" id="PIRSF006402">
    <property type="entry name" value="UCP006402_thioredoxin"/>
    <property type="match status" value="1"/>
</dbReference>
<dbReference type="EMBL" id="QPJY01000013">
    <property type="protein sequence ID" value="RCX24949.1"/>
    <property type="molecule type" value="Genomic_DNA"/>
</dbReference>
<dbReference type="InterPro" id="IPR004879">
    <property type="entry name" value="Ssp411-like_TRX"/>
</dbReference>
<dbReference type="GO" id="GO:0005975">
    <property type="term" value="P:carbohydrate metabolic process"/>
    <property type="evidence" value="ECO:0007669"/>
    <property type="project" value="InterPro"/>
</dbReference>
<dbReference type="SUPFAM" id="SSF48208">
    <property type="entry name" value="Six-hairpin glycosidases"/>
    <property type="match status" value="1"/>
</dbReference>
<dbReference type="PANTHER" id="PTHR42899:SF1">
    <property type="entry name" value="SPERMATOGENESIS-ASSOCIATED PROTEIN 20"/>
    <property type="match status" value="1"/>
</dbReference>
<gene>
    <name evidence="2" type="ORF">DFQ59_11345</name>
</gene>
<accession>A0A369BTH9</accession>
<dbReference type="Gene3D" id="1.50.10.10">
    <property type="match status" value="1"/>
</dbReference>
<evidence type="ECO:0000313" key="3">
    <source>
        <dbReference type="Proteomes" id="UP000252707"/>
    </source>
</evidence>
<sequence length="692" mass="77076">MSHAPAHSNRLAAETSPYLLQHAHNPVAWQPWGEEALALARAENRPILLSIGYSACHWCHVMAHESFEDPETAAVLNRLFVNIKVDREERPDLDKIYQTAHQLLTGRGGGWPLTVFLDPRDHTPFFAGTYFPREPRHGLPAFTDLCRRVAEWYGEHADDLAGHAWALGEAMTRLNPAPAGGEILDGAPLEDARAQLESAFESRHGGFGQAPKFPHPDNLNRLLRHWHASRVRGNEDETALKMAAMTLTRMAMGGLFDQLGGGFCRYSVDNEWMIPHFEKMLYDNALLLPVYADAAQATGNGFYARIAAETGEWALREMRAPGGGFTSALDADSEGEEGRFYTWTREEVEALLSPGEFAVAAHRFRLDGEPNFEGRWYPHVFHSLAETARRLGIDETEAARRFEAARERLFQARGKRVRPGRDDKVLSAWNGLMIRGLARAGRLLGREDFLQAAEQALDFLRTGLWREGRLLASWKDGRARHAAYLDDYVFLADGILELLQARWREGDLEFALELVEAVLAHFEDREAGGFFFTADDHERLIHRPKPMLDEALPSGNGIAAQVLLRLGHLLGETRYLDAAEGTLRAAWNGIREAPYAHTSLLTALEEYLDPPRSVVLRGHGEALARWQALAQKAYDPGRMVLAIPAEAGALPGLLAERRPRGEAIAYLCTGTACAAPVTTLAGFERALEGKWD</sequence>
<dbReference type="InterPro" id="IPR024705">
    <property type="entry name" value="Ssp411"/>
</dbReference>
<dbReference type="AlphaFoldDB" id="A0A369BTH9"/>
<keyword evidence="3" id="KW-1185">Reference proteome</keyword>
<dbReference type="Proteomes" id="UP000252707">
    <property type="component" value="Unassembled WGS sequence"/>
</dbReference>
<organism evidence="2 3">
    <name type="scientific">Thioalbus denitrificans</name>
    <dbReference type="NCBI Taxonomy" id="547122"/>
    <lineage>
        <taxon>Bacteria</taxon>
        <taxon>Pseudomonadati</taxon>
        <taxon>Pseudomonadota</taxon>
        <taxon>Gammaproteobacteria</taxon>
        <taxon>Chromatiales</taxon>
        <taxon>Ectothiorhodospiraceae</taxon>
        <taxon>Thioalbus</taxon>
    </lineage>
</organism>
<comment type="caution">
    <text evidence="2">The sequence shown here is derived from an EMBL/GenBank/DDBJ whole genome shotgun (WGS) entry which is preliminary data.</text>
</comment>
<dbReference type="CDD" id="cd02955">
    <property type="entry name" value="SSP411"/>
    <property type="match status" value="1"/>
</dbReference>
<dbReference type="RefSeq" id="WP_114281009.1">
    <property type="nucleotide sequence ID" value="NZ_QPJY01000013.1"/>
</dbReference>
<evidence type="ECO:0000259" key="1">
    <source>
        <dbReference type="Pfam" id="PF03190"/>
    </source>
</evidence>
<dbReference type="PANTHER" id="PTHR42899">
    <property type="entry name" value="SPERMATOGENESIS-ASSOCIATED PROTEIN 20"/>
    <property type="match status" value="1"/>
</dbReference>
<feature type="domain" description="Spermatogenesis-associated protein 20-like TRX" evidence="1">
    <location>
        <begin position="9"/>
        <end position="169"/>
    </location>
</feature>
<dbReference type="Gene3D" id="3.40.30.10">
    <property type="entry name" value="Glutaredoxin"/>
    <property type="match status" value="1"/>
</dbReference>
<reference evidence="2 3" key="1">
    <citation type="submission" date="2018-07" db="EMBL/GenBank/DDBJ databases">
        <title>Genomic Encyclopedia of Type Strains, Phase IV (KMG-IV): sequencing the most valuable type-strain genomes for metagenomic binning, comparative biology and taxonomic classification.</title>
        <authorList>
            <person name="Goeker M."/>
        </authorList>
    </citation>
    <scope>NUCLEOTIDE SEQUENCE [LARGE SCALE GENOMIC DNA]</scope>
    <source>
        <strain evidence="2 3">DSM 26407</strain>
    </source>
</reference>
<proteinExistence type="predicted"/>
<dbReference type="SUPFAM" id="SSF52833">
    <property type="entry name" value="Thioredoxin-like"/>
    <property type="match status" value="1"/>
</dbReference>
<protein>
    <recommendedName>
        <fullName evidence="1">Spermatogenesis-associated protein 20-like TRX domain-containing protein</fullName>
    </recommendedName>
</protein>
<dbReference type="InterPro" id="IPR008928">
    <property type="entry name" value="6-hairpin_glycosidase_sf"/>
</dbReference>